<gene>
    <name evidence="1" type="ORF">I598_3065</name>
</gene>
<dbReference type="AlphaFoldDB" id="A0A168FVQ1"/>
<reference evidence="1 2" key="1">
    <citation type="submission" date="2016-01" db="EMBL/GenBank/DDBJ databases">
        <title>Complete genome sequence of a soil Actinobacterium, Isoptericola dokdonensis DS-3.</title>
        <authorList>
            <person name="Kwon S.-K."/>
            <person name="Kim J.F."/>
        </authorList>
    </citation>
    <scope>NUCLEOTIDE SEQUENCE [LARGE SCALE GENOMIC DNA]</scope>
    <source>
        <strain evidence="1 2">DS-3</strain>
    </source>
</reference>
<evidence type="ECO:0000313" key="1">
    <source>
        <dbReference type="EMBL" id="ANC32580.1"/>
    </source>
</evidence>
<sequence length="242" mass="26913">MGVLSADAPQWFASAFVRTCRGAGATASEDAVRDVGDELIERWSEPDRHFHNLRHLAAVLHRVEELAHETHEPDLVRLAAWYHGAVFDAARKVAYATRGGEQTTLSADLARTQLVEMGVPVDAADRVAELVDTLARHKPRAGDFDSAVLNDADLGMLAAEPQRYKEYIAEIRAEYAHIPLSDYLDARIKVITKLLGRPRLYSSPLGITWEEPARQNLEAELHRLAKERKRLEAESPAGPAPR</sequence>
<keyword evidence="2" id="KW-1185">Reference proteome</keyword>
<dbReference type="PIRSF" id="PIRSF035170">
    <property type="entry name" value="HD_phosphohydro"/>
    <property type="match status" value="1"/>
</dbReference>
<dbReference type="Proteomes" id="UP000076794">
    <property type="component" value="Chromosome"/>
</dbReference>
<dbReference type="Gene3D" id="1.10.3210.10">
    <property type="entry name" value="Hypothetical protein af1432"/>
    <property type="match status" value="1"/>
</dbReference>
<dbReference type="PANTHER" id="PTHR21174">
    <property type="match status" value="1"/>
</dbReference>
<evidence type="ECO:0000313" key="2">
    <source>
        <dbReference type="Proteomes" id="UP000076794"/>
    </source>
</evidence>
<name>A0A168FVQ1_9MICO</name>
<dbReference type="OrthoDB" id="9808993at2"/>
<accession>A0A168FVQ1</accession>
<proteinExistence type="predicted"/>
<dbReference type="KEGG" id="ido:I598_3065"/>
<evidence type="ECO:0008006" key="3">
    <source>
        <dbReference type="Google" id="ProtNLM"/>
    </source>
</evidence>
<protein>
    <recommendedName>
        <fullName evidence="3">Metal-dependent HD superfamily phosphohydrolase</fullName>
    </recommendedName>
</protein>
<dbReference type="RefSeq" id="WP_068203862.1">
    <property type="nucleotide sequence ID" value="NZ_CP014209.1"/>
</dbReference>
<dbReference type="PANTHER" id="PTHR21174:SF0">
    <property type="entry name" value="HD PHOSPHOHYDROLASE FAMILY PROTEIN-RELATED"/>
    <property type="match status" value="1"/>
</dbReference>
<dbReference type="SUPFAM" id="SSF109604">
    <property type="entry name" value="HD-domain/PDEase-like"/>
    <property type="match status" value="1"/>
</dbReference>
<dbReference type="EMBL" id="CP014209">
    <property type="protein sequence ID" value="ANC32580.1"/>
    <property type="molecule type" value="Genomic_DNA"/>
</dbReference>
<organism evidence="1 2">
    <name type="scientific">Isoptericola dokdonensis DS-3</name>
    <dbReference type="NCBI Taxonomy" id="1300344"/>
    <lineage>
        <taxon>Bacteria</taxon>
        <taxon>Bacillati</taxon>
        <taxon>Actinomycetota</taxon>
        <taxon>Actinomycetes</taxon>
        <taxon>Micrococcales</taxon>
        <taxon>Promicromonosporaceae</taxon>
        <taxon>Isoptericola</taxon>
    </lineage>
</organism>
<dbReference type="STRING" id="1300344.I598_3065"/>
<dbReference type="PATRIC" id="fig|1300344.3.peg.3084"/>
<dbReference type="InterPro" id="IPR009218">
    <property type="entry name" value="HD_phosphohydro"/>
</dbReference>